<dbReference type="InterPro" id="IPR011008">
    <property type="entry name" value="Dimeric_a/b-barrel"/>
</dbReference>
<dbReference type="Pfam" id="PF04673">
    <property type="entry name" value="Cyclase_polyket"/>
    <property type="match status" value="2"/>
</dbReference>
<dbReference type="GO" id="GO:0030639">
    <property type="term" value="P:polyketide biosynthetic process"/>
    <property type="evidence" value="ECO:0007669"/>
    <property type="project" value="InterPro"/>
</dbReference>
<dbReference type="AlphaFoldDB" id="A0A558BQL3"/>
<dbReference type="InterPro" id="IPR038474">
    <property type="entry name" value="Polyketide_synth_cyclase_sf"/>
</dbReference>
<accession>A0A558BQL3</accession>
<evidence type="ECO:0000313" key="1">
    <source>
        <dbReference type="EMBL" id="TVT38816.1"/>
    </source>
</evidence>
<sequence>MSFRSVIVARIVPGSEDKVAEVFRRTDETARPQDFGVIGRRLLSLDDLYIHVIERDQDPKVSGKTRGLPGFQQVSEAIAPYVTPYPSNWKVPSDSVAKEFYSWAPGKKPEEPIEHMTLIVARIKPGAEPEVARIFTDSDKGPLPAQMGVVGRWLYSLDDVYLHMLERKEASFSDAVHHNQHKPAFSKIMDDLSPYISAYNPETWRSPQDAVAKEFYRWRADGR</sequence>
<dbReference type="Gene3D" id="3.30.70.1090">
    <property type="entry name" value="Dimeric alpha+beta barrel"/>
    <property type="match status" value="2"/>
</dbReference>
<evidence type="ECO:0000313" key="2">
    <source>
        <dbReference type="Proteomes" id="UP000320011"/>
    </source>
</evidence>
<dbReference type="InterPro" id="IPR006765">
    <property type="entry name" value="Polyketide_synth_cyclase"/>
</dbReference>
<gene>
    <name evidence="1" type="ORF">FNH05_24060</name>
</gene>
<keyword evidence="2" id="KW-1185">Reference proteome</keyword>
<dbReference type="OrthoDB" id="4147507at2"/>
<dbReference type="EMBL" id="VJWX01000280">
    <property type="protein sequence ID" value="TVT38816.1"/>
    <property type="molecule type" value="Genomic_DNA"/>
</dbReference>
<name>A0A558BQL3_9PSEU</name>
<organism evidence="1 2">
    <name type="scientific">Amycolatopsis rhizosphaerae</name>
    <dbReference type="NCBI Taxonomy" id="2053003"/>
    <lineage>
        <taxon>Bacteria</taxon>
        <taxon>Bacillati</taxon>
        <taxon>Actinomycetota</taxon>
        <taxon>Actinomycetes</taxon>
        <taxon>Pseudonocardiales</taxon>
        <taxon>Pseudonocardiaceae</taxon>
        <taxon>Amycolatopsis</taxon>
    </lineage>
</organism>
<protein>
    <submittedName>
        <fullName evidence="1">TcmI family type II polyketide cyclase</fullName>
    </submittedName>
</protein>
<dbReference type="RefSeq" id="WP_144590981.1">
    <property type="nucleotide sequence ID" value="NZ_VJWX01000280.1"/>
</dbReference>
<reference evidence="1 2" key="1">
    <citation type="submission" date="2019-07" db="EMBL/GenBank/DDBJ databases">
        <authorList>
            <person name="Duangmal K."/>
            <person name="Teo W.F.A."/>
        </authorList>
    </citation>
    <scope>NUCLEOTIDE SEQUENCE [LARGE SCALE GENOMIC DNA]</scope>
    <source>
        <strain evidence="1 2">TBRC 6029</strain>
    </source>
</reference>
<proteinExistence type="predicted"/>
<reference evidence="1 2" key="2">
    <citation type="submission" date="2019-08" db="EMBL/GenBank/DDBJ databases">
        <title>Amycolatopsis acidicola sp. nov., isolated from peat swamp forest soil.</title>
        <authorList>
            <person name="Srisuk N."/>
        </authorList>
    </citation>
    <scope>NUCLEOTIDE SEQUENCE [LARGE SCALE GENOMIC DNA]</scope>
    <source>
        <strain evidence="1 2">TBRC 6029</strain>
    </source>
</reference>
<dbReference type="SUPFAM" id="SSF54909">
    <property type="entry name" value="Dimeric alpha+beta barrel"/>
    <property type="match status" value="2"/>
</dbReference>
<dbReference type="Proteomes" id="UP000320011">
    <property type="component" value="Unassembled WGS sequence"/>
</dbReference>
<comment type="caution">
    <text evidence="1">The sequence shown here is derived from an EMBL/GenBank/DDBJ whole genome shotgun (WGS) entry which is preliminary data.</text>
</comment>